<dbReference type="STRING" id="394503.Ccel_1146"/>
<dbReference type="InterPro" id="IPR036582">
    <property type="entry name" value="Mao_N_sf"/>
</dbReference>
<dbReference type="SUPFAM" id="SSF55383">
    <property type="entry name" value="Copper amine oxidase, domain N"/>
    <property type="match status" value="1"/>
</dbReference>
<organism evidence="3 4">
    <name type="scientific">Ruminiclostridium cellulolyticum (strain ATCC 35319 / DSM 5812 / JCM 6584 / H10)</name>
    <name type="common">Clostridium cellulolyticum</name>
    <dbReference type="NCBI Taxonomy" id="394503"/>
    <lineage>
        <taxon>Bacteria</taxon>
        <taxon>Bacillati</taxon>
        <taxon>Bacillota</taxon>
        <taxon>Clostridia</taxon>
        <taxon>Eubacteriales</taxon>
        <taxon>Oscillospiraceae</taxon>
        <taxon>Ruminiclostridium</taxon>
    </lineage>
</organism>
<keyword evidence="1" id="KW-0732">Signal</keyword>
<accession>B8I003</accession>
<feature type="chain" id="PRO_5002871370" evidence="1">
    <location>
        <begin position="23"/>
        <end position="371"/>
    </location>
</feature>
<dbReference type="EMBL" id="CP001348">
    <property type="protein sequence ID" value="ACL75503.1"/>
    <property type="molecule type" value="Genomic_DNA"/>
</dbReference>
<evidence type="ECO:0000313" key="3">
    <source>
        <dbReference type="EMBL" id="ACL75503.1"/>
    </source>
</evidence>
<feature type="domain" description="Copper amine oxidase-like N-terminal" evidence="2">
    <location>
        <begin position="37"/>
        <end position="145"/>
    </location>
</feature>
<evidence type="ECO:0000259" key="2">
    <source>
        <dbReference type="Pfam" id="PF07833"/>
    </source>
</evidence>
<name>B8I003_RUMCH</name>
<evidence type="ECO:0000256" key="1">
    <source>
        <dbReference type="SAM" id="SignalP"/>
    </source>
</evidence>
<dbReference type="Gene3D" id="3.30.457.10">
    <property type="entry name" value="Copper amine oxidase-like, N-terminal domain"/>
    <property type="match status" value="1"/>
</dbReference>
<gene>
    <name evidence="3" type="ordered locus">Ccel_1146</name>
</gene>
<dbReference type="OrthoDB" id="38457at2"/>
<dbReference type="KEGG" id="cce:Ccel_1146"/>
<dbReference type="eggNOG" id="ENOG502ZF8Z">
    <property type="taxonomic scope" value="Bacteria"/>
</dbReference>
<reference evidence="3 4" key="1">
    <citation type="submission" date="2009-01" db="EMBL/GenBank/DDBJ databases">
        <title>Complete sequence of Clostridium cellulolyticum H10.</title>
        <authorList>
            <consortium name="US DOE Joint Genome Institute"/>
            <person name="Lucas S."/>
            <person name="Copeland A."/>
            <person name="Lapidus A."/>
            <person name="Glavina del Rio T."/>
            <person name="Dalin E."/>
            <person name="Tice H."/>
            <person name="Bruce D."/>
            <person name="Goodwin L."/>
            <person name="Pitluck S."/>
            <person name="Chertkov O."/>
            <person name="Saunders E."/>
            <person name="Brettin T."/>
            <person name="Detter J.C."/>
            <person name="Han C."/>
            <person name="Larimer F."/>
            <person name="Land M."/>
            <person name="Hauser L."/>
            <person name="Kyrpides N."/>
            <person name="Ivanova N."/>
            <person name="Zhou J."/>
            <person name="Richardson P."/>
        </authorList>
    </citation>
    <scope>NUCLEOTIDE SEQUENCE [LARGE SCALE GENOMIC DNA]</scope>
    <source>
        <strain evidence="4">ATCC 35319 / DSM 5812 / JCM 6584 / H10</strain>
    </source>
</reference>
<dbReference type="InterPro" id="IPR012854">
    <property type="entry name" value="Cu_amine_oxidase-like_N"/>
</dbReference>
<protein>
    <submittedName>
        <fullName evidence="3">Copper amine oxidase domain protein</fullName>
    </submittedName>
</protein>
<dbReference type="HOGENOM" id="CLU_745355_0_0_9"/>
<feature type="signal peptide" evidence="1">
    <location>
        <begin position="1"/>
        <end position="22"/>
    </location>
</feature>
<evidence type="ECO:0000313" key="4">
    <source>
        <dbReference type="Proteomes" id="UP000001349"/>
    </source>
</evidence>
<dbReference type="Proteomes" id="UP000001349">
    <property type="component" value="Chromosome"/>
</dbReference>
<proteinExistence type="predicted"/>
<dbReference type="Pfam" id="PF07833">
    <property type="entry name" value="Cu_amine_oxidN1"/>
    <property type="match status" value="1"/>
</dbReference>
<dbReference type="AlphaFoldDB" id="B8I003"/>
<sequence precursor="true">MKKIIAVLLCAILTFNSGIIMAAQTSSVTEDKTAKVVIDGIPLKLENVAVIKDKKLMLSTEIFTGLGVAKSSQVWDKSKTKLTLTKGKTKLIMQLNSSTATLNGTKKTVSVKPFLYKSKAYFPADFVASSFGRYINKDSQTNTYFLKDKSSFSKNKVLLDNALKSMNSVSKLKVKENADLSLKGSGLDIKLTSPISTSMDIKSKKALSTINYKMNVNGEVAENNILIAMTDNAKYSQVDKGEWTQQEMSKQEFAAGFTFNSILKYDNTVLSALTAINGKNKNEVILKGNVVIGSIISDFLTSQELVKNQIASKYVELTINKSTNCISKIILKESGTTTIEGTKYNFSTNYQMNFSDINGKFDVVLPSDLNS</sequence>
<keyword evidence="4" id="KW-1185">Reference proteome</keyword>
<dbReference type="RefSeq" id="WP_015924658.1">
    <property type="nucleotide sequence ID" value="NC_011898.1"/>
</dbReference>